<dbReference type="Proteomes" id="UP000822688">
    <property type="component" value="Chromosome 2"/>
</dbReference>
<dbReference type="InterPro" id="IPR036020">
    <property type="entry name" value="WW_dom_sf"/>
</dbReference>
<dbReference type="InterPro" id="IPR001202">
    <property type="entry name" value="WW_dom"/>
</dbReference>
<proteinExistence type="predicted"/>
<feature type="compositionally biased region" description="Low complexity" evidence="4">
    <location>
        <begin position="237"/>
        <end position="246"/>
    </location>
</feature>
<evidence type="ECO:0000256" key="1">
    <source>
        <dbReference type="ARBA" id="ARBA00004496"/>
    </source>
</evidence>
<dbReference type="Pfam" id="PF24747">
    <property type="entry name" value="Zn-ribbon_GIR1"/>
    <property type="match status" value="1"/>
</dbReference>
<sequence length="359" mass="39206">MGIIVRERAQEVALMEVQKREFICGELEPELQLPRGWEKCLDLKSGLIYYKDWNSGTLTYRDPRQAVPLSTQRIGLLSISLSAEGVTSNACEAVGKKRMNPTAKSQEAPRRMTWGYSATTTTEGESSATETTTSMSMEEDQSLELSLNLPGTTSKPVVNSSQEESVCTMEKVRCALERSNWLRPARSLIPKKRASPCPETDNKLSDTLSTALSLLSSRPSSSRESNSSRLQHGDNVSSPSTSQCSSECFTSPSIMSYEGDDEEVQQQPRIRGDFSGAKSLQTQVNSNDADAAAGASSSNSEVMVTVGCKSCLMYVMLSKSHPSCPKCGNTDVLLEVPAPLPKKQRVTEVSRSTWSWCTA</sequence>
<keyword evidence="2" id="KW-0963">Cytoplasm</keyword>
<evidence type="ECO:0000259" key="5">
    <source>
        <dbReference type="PROSITE" id="PS50020"/>
    </source>
</evidence>
<organism evidence="6 7">
    <name type="scientific">Ceratodon purpureus</name>
    <name type="common">Fire moss</name>
    <name type="synonym">Dicranum purpureum</name>
    <dbReference type="NCBI Taxonomy" id="3225"/>
    <lineage>
        <taxon>Eukaryota</taxon>
        <taxon>Viridiplantae</taxon>
        <taxon>Streptophyta</taxon>
        <taxon>Embryophyta</taxon>
        <taxon>Bryophyta</taxon>
        <taxon>Bryophytina</taxon>
        <taxon>Bryopsida</taxon>
        <taxon>Dicranidae</taxon>
        <taxon>Pseudoditrichales</taxon>
        <taxon>Ditrichaceae</taxon>
        <taxon>Ceratodon</taxon>
    </lineage>
</organism>
<feature type="region of interest" description="Disordered" evidence="4">
    <location>
        <begin position="212"/>
        <end position="247"/>
    </location>
</feature>
<evidence type="ECO:0000256" key="3">
    <source>
        <dbReference type="ARBA" id="ARBA00022553"/>
    </source>
</evidence>
<dbReference type="Gene3D" id="2.20.70.10">
    <property type="match status" value="1"/>
</dbReference>
<evidence type="ECO:0000313" key="7">
    <source>
        <dbReference type="Proteomes" id="UP000822688"/>
    </source>
</evidence>
<dbReference type="EMBL" id="CM026422">
    <property type="protein sequence ID" value="KAG0587540.1"/>
    <property type="molecule type" value="Genomic_DNA"/>
</dbReference>
<dbReference type="InterPro" id="IPR056440">
    <property type="entry name" value="Zn-ribbon_GIR1"/>
</dbReference>
<comment type="caution">
    <text evidence="6">The sequence shown here is derived from an EMBL/GenBank/DDBJ whole genome shotgun (WGS) entry which is preliminary data.</text>
</comment>
<reference evidence="6" key="1">
    <citation type="submission" date="2020-06" db="EMBL/GenBank/DDBJ databases">
        <title>WGS assembly of Ceratodon purpureus strain R40.</title>
        <authorList>
            <person name="Carey S.B."/>
            <person name="Jenkins J."/>
            <person name="Shu S."/>
            <person name="Lovell J.T."/>
            <person name="Sreedasyam A."/>
            <person name="Maumus F."/>
            <person name="Tiley G.P."/>
            <person name="Fernandez-Pozo N."/>
            <person name="Barry K."/>
            <person name="Chen C."/>
            <person name="Wang M."/>
            <person name="Lipzen A."/>
            <person name="Daum C."/>
            <person name="Saski C.A."/>
            <person name="Payton A.C."/>
            <person name="Mcbreen J.C."/>
            <person name="Conrad R.E."/>
            <person name="Kollar L.M."/>
            <person name="Olsson S."/>
            <person name="Huttunen S."/>
            <person name="Landis J.B."/>
            <person name="Wickett N.J."/>
            <person name="Johnson M.G."/>
            <person name="Rensing S.A."/>
            <person name="Grimwood J."/>
            <person name="Schmutz J."/>
            <person name="Mcdaniel S.F."/>
        </authorList>
    </citation>
    <scope>NUCLEOTIDE SEQUENCE</scope>
    <source>
        <strain evidence="6">R40</strain>
    </source>
</reference>
<feature type="compositionally biased region" description="Low complexity" evidence="4">
    <location>
        <begin position="117"/>
        <end position="136"/>
    </location>
</feature>
<feature type="domain" description="WW" evidence="5">
    <location>
        <begin position="31"/>
        <end position="65"/>
    </location>
</feature>
<dbReference type="PANTHER" id="PTHR14791">
    <property type="entry name" value="BOMB/KIRA PROTEINS"/>
    <property type="match status" value="1"/>
</dbReference>
<keyword evidence="3" id="KW-0597">Phosphoprotein</keyword>
<name>A0A8T0IUY1_CERPU</name>
<dbReference type="PANTHER" id="PTHR14791:SF29">
    <property type="entry name" value="PROTEIN KIBRA"/>
    <property type="match status" value="1"/>
</dbReference>
<evidence type="ECO:0000313" key="6">
    <source>
        <dbReference type="EMBL" id="KAG0587540.1"/>
    </source>
</evidence>
<gene>
    <name evidence="6" type="ORF">KC19_2G172500</name>
</gene>
<protein>
    <recommendedName>
        <fullName evidence="5">WW domain-containing protein</fullName>
    </recommendedName>
</protein>
<dbReference type="SUPFAM" id="SSF51045">
    <property type="entry name" value="WW domain"/>
    <property type="match status" value="1"/>
</dbReference>
<dbReference type="AlphaFoldDB" id="A0A8T0IUY1"/>
<accession>A0A8T0IUY1</accession>
<keyword evidence="7" id="KW-1185">Reference proteome</keyword>
<dbReference type="InterPro" id="IPR051105">
    <property type="entry name" value="WWC/KIBRA_Hippo_Reg"/>
</dbReference>
<comment type="subcellular location">
    <subcellularLocation>
        <location evidence="1">Cytoplasm</location>
    </subcellularLocation>
</comment>
<evidence type="ECO:0000256" key="4">
    <source>
        <dbReference type="SAM" id="MobiDB-lite"/>
    </source>
</evidence>
<dbReference type="GO" id="GO:0005737">
    <property type="term" value="C:cytoplasm"/>
    <property type="evidence" value="ECO:0007669"/>
    <property type="project" value="UniProtKB-SubCell"/>
</dbReference>
<dbReference type="PROSITE" id="PS50020">
    <property type="entry name" value="WW_DOMAIN_2"/>
    <property type="match status" value="1"/>
</dbReference>
<feature type="region of interest" description="Disordered" evidence="4">
    <location>
        <begin position="117"/>
        <end position="140"/>
    </location>
</feature>
<feature type="compositionally biased region" description="Low complexity" evidence="4">
    <location>
        <begin position="212"/>
        <end position="230"/>
    </location>
</feature>
<evidence type="ECO:0000256" key="2">
    <source>
        <dbReference type="ARBA" id="ARBA00022490"/>
    </source>
</evidence>